<proteinExistence type="predicted"/>
<evidence type="ECO:0000313" key="1">
    <source>
        <dbReference type="Proteomes" id="UP000887579"/>
    </source>
</evidence>
<dbReference type="WBParaSite" id="ES5_v2.g20189.t1">
    <property type="protein sequence ID" value="ES5_v2.g20189.t1"/>
    <property type="gene ID" value="ES5_v2.g20189"/>
</dbReference>
<dbReference type="Proteomes" id="UP000887579">
    <property type="component" value="Unplaced"/>
</dbReference>
<protein>
    <submittedName>
        <fullName evidence="2">Inorganic diphosphatase</fullName>
    </submittedName>
</protein>
<reference evidence="2" key="1">
    <citation type="submission" date="2022-11" db="UniProtKB">
        <authorList>
            <consortium name="WormBaseParasite"/>
        </authorList>
    </citation>
    <scope>IDENTIFICATION</scope>
</reference>
<organism evidence="1 2">
    <name type="scientific">Panagrolaimus sp. ES5</name>
    <dbReference type="NCBI Taxonomy" id="591445"/>
    <lineage>
        <taxon>Eukaryota</taxon>
        <taxon>Metazoa</taxon>
        <taxon>Ecdysozoa</taxon>
        <taxon>Nematoda</taxon>
        <taxon>Chromadorea</taxon>
        <taxon>Rhabditida</taxon>
        <taxon>Tylenchina</taxon>
        <taxon>Panagrolaimomorpha</taxon>
        <taxon>Panagrolaimoidea</taxon>
        <taxon>Panagrolaimidae</taxon>
        <taxon>Panagrolaimus</taxon>
    </lineage>
</organism>
<sequence length="307" mass="35398">MAHKKISSNIEIVERGSLYSHDYRIYYKGSNGNYLSGWHDIPLIVDEKKKIYNMIVEIPRWTGAKMEMNTNEAMAPIKQNKQDNGDLRFVHNIYPHHGFMWNYGALPQTFEDPDVKNQKTKMPGDNDPIDAIEIGSIVHRRGAIVPVKVLGILACLSNKQMDWKVVVLGVDDPLSSKIHSMKDVEKYFPKLLDTGKEWFRIYGVPDGSPPNEFELKGEYQDAAYAYEVIKETHGYWKKLIKAESPKLNTECHQEGAAFPANDEKWKKIVESQPEFGEPKVLPENANDWYYFIEEMIEEKENREAAKS</sequence>
<name>A0AC34FRV8_9BILA</name>
<accession>A0AC34FRV8</accession>
<evidence type="ECO:0000313" key="2">
    <source>
        <dbReference type="WBParaSite" id="ES5_v2.g20189.t1"/>
    </source>
</evidence>